<dbReference type="Pfam" id="PF04305">
    <property type="entry name" value="DUF455"/>
    <property type="match status" value="1"/>
</dbReference>
<feature type="domain" description="Rieske" evidence="5">
    <location>
        <begin position="1"/>
        <end position="50"/>
    </location>
</feature>
<keyword evidence="2" id="KW-0479">Metal-binding</keyword>
<protein>
    <recommendedName>
        <fullName evidence="5">Rieske domain-containing protein</fullName>
    </recommendedName>
</protein>
<dbReference type="Gene3D" id="2.102.10.10">
    <property type="entry name" value="Rieske [2Fe-2S] iron-sulphur domain"/>
    <property type="match status" value="1"/>
</dbReference>
<gene>
    <name evidence="6" type="ORF">KUTeg_010838</name>
</gene>
<organism evidence="6 7">
    <name type="scientific">Tegillarca granosa</name>
    <name type="common">Malaysian cockle</name>
    <name type="synonym">Anadara granosa</name>
    <dbReference type="NCBI Taxonomy" id="220873"/>
    <lineage>
        <taxon>Eukaryota</taxon>
        <taxon>Metazoa</taxon>
        <taxon>Spiralia</taxon>
        <taxon>Lophotrochozoa</taxon>
        <taxon>Mollusca</taxon>
        <taxon>Bivalvia</taxon>
        <taxon>Autobranchia</taxon>
        <taxon>Pteriomorphia</taxon>
        <taxon>Arcoida</taxon>
        <taxon>Arcoidea</taxon>
        <taxon>Arcidae</taxon>
        <taxon>Tegillarca</taxon>
    </lineage>
</organism>
<dbReference type="InterPro" id="IPR017941">
    <property type="entry name" value="Rieske_2Fe-2S"/>
</dbReference>
<keyword evidence="4" id="KW-0411">Iron-sulfur</keyword>
<dbReference type="EMBL" id="JARBDR010000496">
    <property type="protein sequence ID" value="KAJ8311483.1"/>
    <property type="molecule type" value="Genomic_DNA"/>
</dbReference>
<evidence type="ECO:0000313" key="7">
    <source>
        <dbReference type="Proteomes" id="UP001217089"/>
    </source>
</evidence>
<keyword evidence="3" id="KW-0408">Iron</keyword>
<evidence type="ECO:0000256" key="1">
    <source>
        <dbReference type="ARBA" id="ARBA00022714"/>
    </source>
</evidence>
<comment type="caution">
    <text evidence="6">The sequence shown here is derived from an EMBL/GenBank/DDBJ whole genome shotgun (WGS) entry which is preliminary data.</text>
</comment>
<dbReference type="PANTHER" id="PTHR42782">
    <property type="entry name" value="SI:CH73-314G15.3"/>
    <property type="match status" value="1"/>
</dbReference>
<reference evidence="6 7" key="1">
    <citation type="submission" date="2022-12" db="EMBL/GenBank/DDBJ databases">
        <title>Chromosome-level genome of Tegillarca granosa.</title>
        <authorList>
            <person name="Kim J."/>
        </authorList>
    </citation>
    <scope>NUCLEOTIDE SEQUENCE [LARGE SCALE GENOMIC DNA]</scope>
    <source>
        <strain evidence="6">Teg-2019</strain>
        <tissue evidence="6">Adductor muscle</tissue>
    </source>
</reference>
<sequence>MDGRMIIICPWHGYDFDLITGQSSSGLKPMTFLFTQDTYQVEVVNGDVYVNTDRVLSLKPVKPTSSSAPLTNDKSDEASNVLQKDKDSLCYWAVRLTHEVGEKWRNKEITKTGYAPPPSQPKRHPLLNVVAPGKEKKRGKGASLASRISNLHSMANIEQWAIDLSWDIIARFSMEKDCGILLRTRLIVY</sequence>
<dbReference type="InterPro" id="IPR036922">
    <property type="entry name" value="Rieske_2Fe-2S_sf"/>
</dbReference>
<evidence type="ECO:0000256" key="4">
    <source>
        <dbReference type="ARBA" id="ARBA00023014"/>
    </source>
</evidence>
<proteinExistence type="predicted"/>
<dbReference type="Proteomes" id="UP001217089">
    <property type="component" value="Unassembled WGS sequence"/>
</dbReference>
<evidence type="ECO:0000313" key="6">
    <source>
        <dbReference type="EMBL" id="KAJ8311483.1"/>
    </source>
</evidence>
<accession>A0ABQ9F257</accession>
<keyword evidence="1" id="KW-0001">2Fe-2S</keyword>
<dbReference type="InterPro" id="IPR007402">
    <property type="entry name" value="DUF455"/>
</dbReference>
<name>A0ABQ9F257_TEGGR</name>
<keyword evidence="7" id="KW-1185">Reference proteome</keyword>
<evidence type="ECO:0000256" key="3">
    <source>
        <dbReference type="ARBA" id="ARBA00023004"/>
    </source>
</evidence>
<dbReference type="PANTHER" id="PTHR42782:SF2">
    <property type="entry name" value="3-OXOACYL-[ACYL-CARRIER-PROTEIN] SYNTHASE-LIKE PROTEIN"/>
    <property type="match status" value="1"/>
</dbReference>
<evidence type="ECO:0000256" key="2">
    <source>
        <dbReference type="ARBA" id="ARBA00022723"/>
    </source>
</evidence>
<evidence type="ECO:0000259" key="5">
    <source>
        <dbReference type="PROSITE" id="PS51296"/>
    </source>
</evidence>
<dbReference type="SUPFAM" id="SSF50022">
    <property type="entry name" value="ISP domain"/>
    <property type="match status" value="1"/>
</dbReference>
<dbReference type="PROSITE" id="PS51296">
    <property type="entry name" value="RIESKE"/>
    <property type="match status" value="1"/>
</dbReference>